<evidence type="ECO:0000256" key="2">
    <source>
        <dbReference type="ARBA" id="ARBA00013194"/>
    </source>
</evidence>
<dbReference type="EMBL" id="JWZX01002738">
    <property type="protein sequence ID" value="KOO27266.1"/>
    <property type="molecule type" value="Genomic_DNA"/>
</dbReference>
<keyword evidence="9" id="KW-1185">Reference proteome</keyword>
<dbReference type="OrthoDB" id="1902587at2759"/>
<dbReference type="InterPro" id="IPR046357">
    <property type="entry name" value="PPIase_dom_sf"/>
</dbReference>
<evidence type="ECO:0000256" key="4">
    <source>
        <dbReference type="ARBA" id="ARBA00023235"/>
    </source>
</evidence>
<dbReference type="InterPro" id="IPR001179">
    <property type="entry name" value="PPIase_FKBP_dom"/>
</dbReference>
<dbReference type="Gene3D" id="3.10.50.40">
    <property type="match status" value="1"/>
</dbReference>
<dbReference type="AlphaFoldDB" id="A0A0M0JKZ8"/>
<proteinExistence type="predicted"/>
<keyword evidence="3 5" id="KW-0697">Rotamase</keyword>
<keyword evidence="6" id="KW-1133">Transmembrane helix</keyword>
<dbReference type="PANTHER" id="PTHR43811">
    <property type="entry name" value="FKBP-TYPE PEPTIDYL-PROLYL CIS-TRANS ISOMERASE FKPA"/>
    <property type="match status" value="1"/>
</dbReference>
<organism evidence="8 9">
    <name type="scientific">Chrysochromulina tobinii</name>
    <dbReference type="NCBI Taxonomy" id="1460289"/>
    <lineage>
        <taxon>Eukaryota</taxon>
        <taxon>Haptista</taxon>
        <taxon>Haptophyta</taxon>
        <taxon>Prymnesiophyceae</taxon>
        <taxon>Prymnesiales</taxon>
        <taxon>Chrysochromulinaceae</taxon>
        <taxon>Chrysochromulina</taxon>
    </lineage>
</organism>
<feature type="domain" description="PPIase FKBP-type" evidence="7">
    <location>
        <begin position="24"/>
        <end position="110"/>
    </location>
</feature>
<evidence type="ECO:0000256" key="6">
    <source>
        <dbReference type="SAM" id="Phobius"/>
    </source>
</evidence>
<evidence type="ECO:0000256" key="3">
    <source>
        <dbReference type="ARBA" id="ARBA00023110"/>
    </source>
</evidence>
<dbReference type="Pfam" id="PF00254">
    <property type="entry name" value="FKBP_C"/>
    <property type="match status" value="1"/>
</dbReference>
<dbReference type="FunFam" id="3.10.50.40:FF:000006">
    <property type="entry name" value="Peptidyl-prolyl cis-trans isomerase"/>
    <property type="match status" value="1"/>
</dbReference>
<dbReference type="PANTHER" id="PTHR43811:SF19">
    <property type="entry name" value="39 KDA FK506-BINDING NUCLEAR PROTEIN"/>
    <property type="match status" value="1"/>
</dbReference>
<dbReference type="EC" id="5.2.1.8" evidence="2 5"/>
<dbReference type="Proteomes" id="UP000037460">
    <property type="component" value="Unassembled WGS sequence"/>
</dbReference>
<keyword evidence="4 5" id="KW-0413">Isomerase</keyword>
<evidence type="ECO:0000313" key="8">
    <source>
        <dbReference type="EMBL" id="KOO27266.1"/>
    </source>
</evidence>
<reference evidence="9" key="1">
    <citation type="journal article" date="2015" name="PLoS Genet.">
        <title>Genome Sequence and Transcriptome Analyses of Chrysochromulina tobin: Metabolic Tools for Enhanced Algal Fitness in the Prominent Order Prymnesiales (Haptophyceae).</title>
        <authorList>
            <person name="Hovde B.T."/>
            <person name="Deodato C.R."/>
            <person name="Hunsperger H.M."/>
            <person name="Ryken S.A."/>
            <person name="Yost W."/>
            <person name="Jha R.K."/>
            <person name="Patterson J."/>
            <person name="Monnat R.J. Jr."/>
            <person name="Barlow S.B."/>
            <person name="Starkenburg S.R."/>
            <person name="Cattolico R.A."/>
        </authorList>
    </citation>
    <scope>NUCLEOTIDE SEQUENCE</scope>
    <source>
        <strain evidence="9">CCMP291</strain>
    </source>
</reference>
<gene>
    <name evidence="8" type="ORF">Ctob_007309</name>
</gene>
<name>A0A0M0JKZ8_9EUKA</name>
<feature type="transmembrane region" description="Helical" evidence="6">
    <location>
        <begin position="155"/>
        <end position="173"/>
    </location>
</feature>
<evidence type="ECO:0000259" key="7">
    <source>
        <dbReference type="PROSITE" id="PS50059"/>
    </source>
</evidence>
<comment type="catalytic activity">
    <reaction evidence="1 5">
        <text>[protein]-peptidylproline (omega=180) = [protein]-peptidylproline (omega=0)</text>
        <dbReference type="Rhea" id="RHEA:16237"/>
        <dbReference type="Rhea" id="RHEA-COMP:10747"/>
        <dbReference type="Rhea" id="RHEA-COMP:10748"/>
        <dbReference type="ChEBI" id="CHEBI:83833"/>
        <dbReference type="ChEBI" id="CHEBI:83834"/>
        <dbReference type="EC" id="5.2.1.8"/>
    </reaction>
</comment>
<evidence type="ECO:0000256" key="1">
    <source>
        <dbReference type="ARBA" id="ARBA00000971"/>
    </source>
</evidence>
<comment type="caution">
    <text evidence="8">The sequence shown here is derived from an EMBL/GenBank/DDBJ whole genome shotgun (WGS) entry which is preliminary data.</text>
</comment>
<dbReference type="PROSITE" id="PS50059">
    <property type="entry name" value="FKBP_PPIASE"/>
    <property type="match status" value="1"/>
</dbReference>
<evidence type="ECO:0000256" key="5">
    <source>
        <dbReference type="PROSITE-ProRule" id="PRU00277"/>
    </source>
</evidence>
<sequence>MATTATGLVYVETVAGNGRTPAPDDSVTVHYTGKLAANGKVFDSSFSRGEPTTFKVNQVIKGWQEGLGMMKEGGKATLTIPAALAYGSRQMNDIPPNSELIFEIELIKVGGGKAGGFDISELIPGDYLARSFASASVDKKNASTQSPAETLQKSAPFLLGFVVIGMASYFGVLPR</sequence>
<keyword evidence="6" id="KW-0812">Transmembrane</keyword>
<evidence type="ECO:0000313" key="9">
    <source>
        <dbReference type="Proteomes" id="UP000037460"/>
    </source>
</evidence>
<dbReference type="SUPFAM" id="SSF54534">
    <property type="entry name" value="FKBP-like"/>
    <property type="match status" value="1"/>
</dbReference>
<protein>
    <recommendedName>
        <fullName evidence="2 5">peptidylprolyl isomerase</fullName>
        <ecNumber evidence="2 5">5.2.1.8</ecNumber>
    </recommendedName>
</protein>
<dbReference type="GO" id="GO:0003755">
    <property type="term" value="F:peptidyl-prolyl cis-trans isomerase activity"/>
    <property type="evidence" value="ECO:0007669"/>
    <property type="project" value="UniProtKB-KW"/>
</dbReference>
<accession>A0A0M0JKZ8</accession>
<keyword evidence="6" id="KW-0472">Membrane</keyword>